<organism evidence="2 3">
    <name type="scientific">Peltaster fructicola</name>
    <dbReference type="NCBI Taxonomy" id="286661"/>
    <lineage>
        <taxon>Eukaryota</taxon>
        <taxon>Fungi</taxon>
        <taxon>Dikarya</taxon>
        <taxon>Ascomycota</taxon>
        <taxon>Pezizomycotina</taxon>
        <taxon>Dothideomycetes</taxon>
        <taxon>Dothideomycetes incertae sedis</taxon>
        <taxon>Peltaster</taxon>
    </lineage>
</organism>
<proteinExistence type="predicted"/>
<reference evidence="2 3" key="1">
    <citation type="journal article" date="2016" name="Sci. Rep.">
        <title>Peltaster fructicola genome reveals evolution from an invasive phytopathogen to an ectophytic parasite.</title>
        <authorList>
            <person name="Xu C."/>
            <person name="Chen H."/>
            <person name="Gleason M.L."/>
            <person name="Xu J.R."/>
            <person name="Liu H."/>
            <person name="Zhang R."/>
            <person name="Sun G."/>
        </authorList>
    </citation>
    <scope>NUCLEOTIDE SEQUENCE [LARGE SCALE GENOMIC DNA]</scope>
    <source>
        <strain evidence="2 3">LNHT1506</strain>
    </source>
</reference>
<keyword evidence="1" id="KW-0812">Transmembrane</keyword>
<dbReference type="OrthoDB" id="440424at2759"/>
<dbReference type="InterPro" id="IPR038213">
    <property type="entry name" value="IFI6/IFI27-like_sf"/>
</dbReference>
<evidence type="ECO:0000256" key="1">
    <source>
        <dbReference type="SAM" id="Phobius"/>
    </source>
</evidence>
<keyword evidence="1" id="KW-0472">Membrane</keyword>
<dbReference type="Gene3D" id="6.10.110.10">
    <property type="match status" value="1"/>
</dbReference>
<dbReference type="EMBL" id="CP051139">
    <property type="protein sequence ID" value="QIW94640.1"/>
    <property type="molecule type" value="Genomic_DNA"/>
</dbReference>
<evidence type="ECO:0000313" key="2">
    <source>
        <dbReference type="EMBL" id="QIW94640.1"/>
    </source>
</evidence>
<evidence type="ECO:0000313" key="3">
    <source>
        <dbReference type="Proteomes" id="UP000503462"/>
    </source>
</evidence>
<feature type="transmembrane region" description="Helical" evidence="1">
    <location>
        <begin position="86"/>
        <end position="114"/>
    </location>
</feature>
<keyword evidence="3" id="KW-1185">Reference proteome</keyword>
<dbReference type="Proteomes" id="UP000503462">
    <property type="component" value="Chromosome 1"/>
</dbReference>
<keyword evidence="1" id="KW-1133">Transmembrane helix</keyword>
<sequence>MSQLMVAWSAQTLNIIKAHIAANPGMALVQIGAIGISLCTSLVTAPILRLLGFGALGPAPGSLAAWWQSTWGVSAVFSILQSGAMLGYGAVIIDSAVKAIALGGAALAGLASYFR</sequence>
<accession>A0A6H0XJ29</accession>
<gene>
    <name evidence="2" type="ORF">AMS68_000158</name>
</gene>
<protein>
    <submittedName>
        <fullName evidence="2">Uncharacterized protein</fullName>
    </submittedName>
</protein>
<dbReference type="AlphaFoldDB" id="A0A6H0XJ29"/>
<feature type="transmembrane region" description="Helical" evidence="1">
    <location>
        <begin position="28"/>
        <end position="51"/>
    </location>
</feature>
<name>A0A6H0XJ29_9PEZI</name>